<feature type="region of interest" description="Disordered" evidence="1">
    <location>
        <begin position="1"/>
        <end position="20"/>
    </location>
</feature>
<reference evidence="2 3" key="1">
    <citation type="submission" date="2019-05" db="EMBL/GenBank/DDBJ databases">
        <title>Another draft genome of Portunus trituberculatus and its Hox gene families provides insights of decapod evolution.</title>
        <authorList>
            <person name="Jeong J.-H."/>
            <person name="Song I."/>
            <person name="Kim S."/>
            <person name="Choi T."/>
            <person name="Kim D."/>
            <person name="Ryu S."/>
            <person name="Kim W."/>
        </authorList>
    </citation>
    <scope>NUCLEOTIDE SEQUENCE [LARGE SCALE GENOMIC DNA]</scope>
    <source>
        <tissue evidence="2">Muscle</tissue>
    </source>
</reference>
<evidence type="ECO:0000313" key="3">
    <source>
        <dbReference type="Proteomes" id="UP000324222"/>
    </source>
</evidence>
<evidence type="ECO:0000256" key="1">
    <source>
        <dbReference type="SAM" id="MobiDB-lite"/>
    </source>
</evidence>
<comment type="caution">
    <text evidence="2">The sequence shown here is derived from an EMBL/GenBank/DDBJ whole genome shotgun (WGS) entry which is preliminary data.</text>
</comment>
<protein>
    <submittedName>
        <fullName evidence="2">Uncharacterized protein</fullName>
    </submittedName>
</protein>
<keyword evidence="3" id="KW-1185">Reference proteome</keyword>
<organism evidence="2 3">
    <name type="scientific">Portunus trituberculatus</name>
    <name type="common">Swimming crab</name>
    <name type="synonym">Neptunus trituberculatus</name>
    <dbReference type="NCBI Taxonomy" id="210409"/>
    <lineage>
        <taxon>Eukaryota</taxon>
        <taxon>Metazoa</taxon>
        <taxon>Ecdysozoa</taxon>
        <taxon>Arthropoda</taxon>
        <taxon>Crustacea</taxon>
        <taxon>Multicrustacea</taxon>
        <taxon>Malacostraca</taxon>
        <taxon>Eumalacostraca</taxon>
        <taxon>Eucarida</taxon>
        <taxon>Decapoda</taxon>
        <taxon>Pleocyemata</taxon>
        <taxon>Brachyura</taxon>
        <taxon>Eubrachyura</taxon>
        <taxon>Portunoidea</taxon>
        <taxon>Portunidae</taxon>
        <taxon>Portuninae</taxon>
        <taxon>Portunus</taxon>
    </lineage>
</organism>
<proteinExistence type="predicted"/>
<sequence length="157" mass="17248">MSYQHSAVGRPSFKCPEVRPSPLSPISPHSLTLPRLNPNVSCSHPASLPSLPAFLPHFILAGSQLQPTVPYSTSARPCPYPALTLFCPAPLLARLNLRPPRPFPPSPPRLPPQSPVFVHVLWQSLTCRPPGFNLKFIGLDSLPLLSDRGPSLRADWW</sequence>
<name>A0A5B7FB39_PORTR</name>
<dbReference type="AlphaFoldDB" id="A0A5B7FB39"/>
<accession>A0A5B7FB39</accession>
<dbReference type="EMBL" id="VSRR010006473">
    <property type="protein sequence ID" value="MPC44870.1"/>
    <property type="molecule type" value="Genomic_DNA"/>
</dbReference>
<dbReference type="Proteomes" id="UP000324222">
    <property type="component" value="Unassembled WGS sequence"/>
</dbReference>
<gene>
    <name evidence="2" type="ORF">E2C01_038551</name>
</gene>
<evidence type="ECO:0000313" key="2">
    <source>
        <dbReference type="EMBL" id="MPC44870.1"/>
    </source>
</evidence>